<evidence type="ECO:0000313" key="2">
    <source>
        <dbReference type="Proteomes" id="UP000294933"/>
    </source>
</evidence>
<evidence type="ECO:0000313" key="1">
    <source>
        <dbReference type="EMBL" id="TDL20396.1"/>
    </source>
</evidence>
<keyword evidence="2" id="KW-1185">Reference proteome</keyword>
<dbReference type="Proteomes" id="UP000294933">
    <property type="component" value="Unassembled WGS sequence"/>
</dbReference>
<dbReference type="VEuPathDB" id="FungiDB:BD410DRAFT_369506"/>
<dbReference type="EMBL" id="ML170188">
    <property type="protein sequence ID" value="TDL20396.1"/>
    <property type="molecule type" value="Genomic_DNA"/>
</dbReference>
<name>A0A4Y7PZC8_9AGAM</name>
<dbReference type="AlphaFoldDB" id="A0A4Y7PZC8"/>
<proteinExistence type="predicted"/>
<sequence length="184" mass="20912">MHTMSALIFQRPSPPLSLAHCQPRRYSTALRECVNLSPARTARWHRCTHTVDNHSRDHKHLRHLASPFADSLLLLINRSYHVTYLITLVAFSLTCSMHTITSRSFHSRVTPSPASPLRLLPPIDAIAQLFRLTYWCLNFATIRTPVTLISHAIALTNSCRSEVHPTMCAWYLSITVIFVPLCTD</sequence>
<gene>
    <name evidence="1" type="ORF">BD410DRAFT_369506</name>
</gene>
<reference evidence="1 2" key="1">
    <citation type="submission" date="2018-06" db="EMBL/GenBank/DDBJ databases">
        <title>A transcriptomic atlas of mushroom development highlights an independent origin of complex multicellularity.</title>
        <authorList>
            <consortium name="DOE Joint Genome Institute"/>
            <person name="Krizsan K."/>
            <person name="Almasi E."/>
            <person name="Merenyi Z."/>
            <person name="Sahu N."/>
            <person name="Viragh M."/>
            <person name="Koszo T."/>
            <person name="Mondo S."/>
            <person name="Kiss B."/>
            <person name="Balint B."/>
            <person name="Kues U."/>
            <person name="Barry K."/>
            <person name="Hegedus J.C."/>
            <person name="Henrissat B."/>
            <person name="Johnson J."/>
            <person name="Lipzen A."/>
            <person name="Ohm R."/>
            <person name="Nagy I."/>
            <person name="Pangilinan J."/>
            <person name="Yan J."/>
            <person name="Xiong Y."/>
            <person name="Grigoriev I.V."/>
            <person name="Hibbett D.S."/>
            <person name="Nagy L.G."/>
        </authorList>
    </citation>
    <scope>NUCLEOTIDE SEQUENCE [LARGE SCALE GENOMIC DNA]</scope>
    <source>
        <strain evidence="1 2">SZMC22713</strain>
    </source>
</reference>
<protein>
    <submittedName>
        <fullName evidence="1">Uncharacterized protein</fullName>
    </submittedName>
</protein>
<accession>A0A4Y7PZC8</accession>
<organism evidence="1 2">
    <name type="scientific">Rickenella mellea</name>
    <dbReference type="NCBI Taxonomy" id="50990"/>
    <lineage>
        <taxon>Eukaryota</taxon>
        <taxon>Fungi</taxon>
        <taxon>Dikarya</taxon>
        <taxon>Basidiomycota</taxon>
        <taxon>Agaricomycotina</taxon>
        <taxon>Agaricomycetes</taxon>
        <taxon>Hymenochaetales</taxon>
        <taxon>Rickenellaceae</taxon>
        <taxon>Rickenella</taxon>
    </lineage>
</organism>